<evidence type="ECO:0000313" key="2">
    <source>
        <dbReference type="EMBL" id="SBQ75194.1"/>
    </source>
</evidence>
<feature type="region of interest" description="Disordered" evidence="1">
    <location>
        <begin position="1"/>
        <end position="24"/>
    </location>
</feature>
<accession>A0A1A8GVX1</accession>
<dbReference type="AlphaFoldDB" id="A0A1A8GVX1"/>
<proteinExistence type="predicted"/>
<reference evidence="2" key="2">
    <citation type="submission" date="2016-06" db="EMBL/GenBank/DDBJ databases">
        <title>The genome of a short-lived fish provides insights into sex chromosome evolution and the genetic control of aging.</title>
        <authorList>
            <person name="Reichwald K."/>
            <person name="Felder M."/>
            <person name="Petzold A."/>
            <person name="Koch P."/>
            <person name="Groth M."/>
            <person name="Platzer M."/>
        </authorList>
    </citation>
    <scope>NUCLEOTIDE SEQUENCE</scope>
    <source>
        <tissue evidence="2">Brain</tissue>
    </source>
</reference>
<dbReference type="EMBL" id="HAEC01007056">
    <property type="protein sequence ID" value="SBQ75194.1"/>
    <property type="molecule type" value="Transcribed_RNA"/>
</dbReference>
<organism evidence="2">
    <name type="scientific">Nothobranchius korthausae</name>
    <dbReference type="NCBI Taxonomy" id="1143690"/>
    <lineage>
        <taxon>Eukaryota</taxon>
        <taxon>Metazoa</taxon>
        <taxon>Chordata</taxon>
        <taxon>Craniata</taxon>
        <taxon>Vertebrata</taxon>
        <taxon>Euteleostomi</taxon>
        <taxon>Actinopterygii</taxon>
        <taxon>Neopterygii</taxon>
        <taxon>Teleostei</taxon>
        <taxon>Neoteleostei</taxon>
        <taxon>Acanthomorphata</taxon>
        <taxon>Ovalentaria</taxon>
        <taxon>Atherinomorphae</taxon>
        <taxon>Cyprinodontiformes</taxon>
        <taxon>Nothobranchiidae</taxon>
        <taxon>Nothobranchius</taxon>
    </lineage>
</organism>
<protein>
    <submittedName>
        <fullName evidence="2">Uncharacterized protein</fullName>
    </submittedName>
</protein>
<sequence length="47" mass="5305">QATVLRITPAAREQQRRSVSRGTCERQHQLQRLISTALKDATFLPGD</sequence>
<reference evidence="2" key="1">
    <citation type="submission" date="2016-05" db="EMBL/GenBank/DDBJ databases">
        <authorList>
            <person name="Lavstsen T."/>
            <person name="Jespersen J.S."/>
        </authorList>
    </citation>
    <scope>NUCLEOTIDE SEQUENCE</scope>
    <source>
        <tissue evidence="2">Brain</tissue>
    </source>
</reference>
<feature type="non-terminal residue" evidence="2">
    <location>
        <position position="1"/>
    </location>
</feature>
<name>A0A1A8GVX1_9TELE</name>
<evidence type="ECO:0000256" key="1">
    <source>
        <dbReference type="SAM" id="MobiDB-lite"/>
    </source>
</evidence>
<gene>
    <name evidence="2" type="primary">OLA.7459</name>
</gene>